<dbReference type="SUPFAM" id="SSF53474">
    <property type="entry name" value="alpha/beta-Hydrolases"/>
    <property type="match status" value="1"/>
</dbReference>
<protein>
    <submittedName>
        <fullName evidence="1">Alpha/beta fold hydrolase</fullName>
    </submittedName>
</protein>
<sequence>QAAWAHAQSLAIRLDPNFRGGDYYDAGPGGGPHSGLGLARRIAHTTYRSPAELDERFGRLAQHAEEPLTGGRLAVQSYLDHHATKLARRFDANSYLCLTQTMVTHDLGRDRAGVRDALSQVTADALVIAVDSDRLFFPAESEQIAAGVPGCGPVRYVHSAHGHDGFLVEHDQVAALLGRFLRRVAPVRR</sequence>
<dbReference type="GO" id="GO:0016787">
    <property type="term" value="F:hydrolase activity"/>
    <property type="evidence" value="ECO:0007669"/>
    <property type="project" value="UniProtKB-KW"/>
</dbReference>
<dbReference type="PANTHER" id="PTHR32268:SF11">
    <property type="entry name" value="HOMOSERINE O-ACETYLTRANSFERASE"/>
    <property type="match status" value="1"/>
</dbReference>
<name>A0ABT5TUG0_9MICO</name>
<feature type="non-terminal residue" evidence="1">
    <location>
        <position position="1"/>
    </location>
</feature>
<dbReference type="PANTHER" id="PTHR32268">
    <property type="entry name" value="HOMOSERINE O-ACETYLTRANSFERASE"/>
    <property type="match status" value="1"/>
</dbReference>
<accession>A0ABT5TUG0</accession>
<dbReference type="EMBL" id="JARACI010000619">
    <property type="protein sequence ID" value="MDD9205701.1"/>
    <property type="molecule type" value="Genomic_DNA"/>
</dbReference>
<reference evidence="1" key="1">
    <citation type="submission" date="2023-02" db="EMBL/GenBank/DDBJ databases">
        <title>Georgenia sp.10Sc9-8, isolated from a soil sample collected from the Taklamakan desert.</title>
        <authorList>
            <person name="Liu S."/>
        </authorList>
    </citation>
    <scope>NUCLEOTIDE SEQUENCE</scope>
    <source>
        <strain evidence="1">10Sc9-8</strain>
    </source>
</reference>
<comment type="caution">
    <text evidence="1">The sequence shown here is derived from an EMBL/GenBank/DDBJ whole genome shotgun (WGS) entry which is preliminary data.</text>
</comment>
<evidence type="ECO:0000313" key="2">
    <source>
        <dbReference type="Proteomes" id="UP001165561"/>
    </source>
</evidence>
<dbReference type="InterPro" id="IPR008220">
    <property type="entry name" value="HAT_MetX-like"/>
</dbReference>
<organism evidence="1 2">
    <name type="scientific">Georgenia halotolerans</name>
    <dbReference type="NCBI Taxonomy" id="3028317"/>
    <lineage>
        <taxon>Bacteria</taxon>
        <taxon>Bacillati</taxon>
        <taxon>Actinomycetota</taxon>
        <taxon>Actinomycetes</taxon>
        <taxon>Micrococcales</taxon>
        <taxon>Bogoriellaceae</taxon>
        <taxon>Georgenia</taxon>
    </lineage>
</organism>
<dbReference type="InterPro" id="IPR029058">
    <property type="entry name" value="AB_hydrolase_fold"/>
</dbReference>
<evidence type="ECO:0000313" key="1">
    <source>
        <dbReference type="EMBL" id="MDD9205701.1"/>
    </source>
</evidence>
<dbReference type="Proteomes" id="UP001165561">
    <property type="component" value="Unassembled WGS sequence"/>
</dbReference>
<keyword evidence="2" id="KW-1185">Reference proteome</keyword>
<keyword evidence="1" id="KW-0378">Hydrolase</keyword>
<gene>
    <name evidence="1" type="ORF">PU560_04355</name>
</gene>
<proteinExistence type="predicted"/>
<dbReference type="Gene3D" id="3.40.50.1820">
    <property type="entry name" value="alpha/beta hydrolase"/>
    <property type="match status" value="1"/>
</dbReference>